<dbReference type="SUPFAM" id="SSF55874">
    <property type="entry name" value="ATPase domain of HSP90 chaperone/DNA topoisomerase II/histidine kinase"/>
    <property type="match status" value="1"/>
</dbReference>
<name>A0A8J6TMQ2_9BACT</name>
<dbReference type="Proteomes" id="UP000603434">
    <property type="component" value="Unassembled WGS sequence"/>
</dbReference>
<dbReference type="InterPro" id="IPR036890">
    <property type="entry name" value="HATPase_C_sf"/>
</dbReference>
<feature type="non-terminal residue" evidence="10">
    <location>
        <position position="1"/>
    </location>
</feature>
<protein>
    <recommendedName>
        <fullName evidence="2">histidine kinase</fullName>
        <ecNumber evidence="2">2.7.13.3</ecNumber>
    </recommendedName>
</protein>
<dbReference type="PROSITE" id="PS50109">
    <property type="entry name" value="HIS_KIN"/>
    <property type="match status" value="1"/>
</dbReference>
<dbReference type="PRINTS" id="PR00344">
    <property type="entry name" value="BCTRLSENSOR"/>
</dbReference>
<evidence type="ECO:0000259" key="9">
    <source>
        <dbReference type="PROSITE" id="PS50109"/>
    </source>
</evidence>
<evidence type="ECO:0000256" key="3">
    <source>
        <dbReference type="ARBA" id="ARBA00022553"/>
    </source>
</evidence>
<dbReference type="EMBL" id="JACNJH010000142">
    <property type="protein sequence ID" value="MBC8361626.1"/>
    <property type="molecule type" value="Genomic_DNA"/>
</dbReference>
<proteinExistence type="predicted"/>
<evidence type="ECO:0000256" key="6">
    <source>
        <dbReference type="ARBA" id="ARBA00022777"/>
    </source>
</evidence>
<comment type="catalytic activity">
    <reaction evidence="1">
        <text>ATP + protein L-histidine = ADP + protein N-phospho-L-histidine.</text>
        <dbReference type="EC" id="2.7.13.3"/>
    </reaction>
</comment>
<evidence type="ECO:0000256" key="5">
    <source>
        <dbReference type="ARBA" id="ARBA00022741"/>
    </source>
</evidence>
<keyword evidence="3" id="KW-0597">Phosphoprotein</keyword>
<evidence type="ECO:0000256" key="4">
    <source>
        <dbReference type="ARBA" id="ARBA00022679"/>
    </source>
</evidence>
<feature type="domain" description="Histidine kinase" evidence="9">
    <location>
        <begin position="1"/>
        <end position="169"/>
    </location>
</feature>
<dbReference type="PANTHER" id="PTHR43065:SF10">
    <property type="entry name" value="PEROXIDE STRESS-ACTIVATED HISTIDINE KINASE MAK3"/>
    <property type="match status" value="1"/>
</dbReference>
<dbReference type="PANTHER" id="PTHR43065">
    <property type="entry name" value="SENSOR HISTIDINE KINASE"/>
    <property type="match status" value="1"/>
</dbReference>
<dbReference type="EC" id="2.7.13.3" evidence="2"/>
<dbReference type="GO" id="GO:0000160">
    <property type="term" value="P:phosphorelay signal transduction system"/>
    <property type="evidence" value="ECO:0007669"/>
    <property type="project" value="UniProtKB-KW"/>
</dbReference>
<keyword evidence="5" id="KW-0547">Nucleotide-binding</keyword>
<dbReference type="GO" id="GO:0005524">
    <property type="term" value="F:ATP binding"/>
    <property type="evidence" value="ECO:0007669"/>
    <property type="project" value="UniProtKB-KW"/>
</dbReference>
<sequence>LKIQPNDPLDVNALLSNLIRIFQESLILKPNINTHLKLDPSLPTVMTDKNRMIQVFSNLIKNAAEAMPEGGNLYISTRYVSNSIDAIINQAADSTQGNVEIAIRDDGSGIAEAVKSRLFEPYITSKGTGHAGLGLSIVYNIVKSIKGTITCKSDNKKGTSFKIVFPIVQTHEI</sequence>
<dbReference type="GO" id="GO:0004673">
    <property type="term" value="F:protein histidine kinase activity"/>
    <property type="evidence" value="ECO:0007669"/>
    <property type="project" value="UniProtKB-EC"/>
</dbReference>
<dbReference type="AlphaFoldDB" id="A0A8J6TMQ2"/>
<dbReference type="Pfam" id="PF02518">
    <property type="entry name" value="HATPase_c"/>
    <property type="match status" value="1"/>
</dbReference>
<accession>A0A8J6TMQ2</accession>
<evidence type="ECO:0000256" key="1">
    <source>
        <dbReference type="ARBA" id="ARBA00000085"/>
    </source>
</evidence>
<keyword evidence="8" id="KW-0902">Two-component regulatory system</keyword>
<reference evidence="10 11" key="1">
    <citation type="submission" date="2020-08" db="EMBL/GenBank/DDBJ databases">
        <title>Bridging the membrane lipid divide: bacteria of the FCB group superphylum have the potential to synthesize archaeal ether lipids.</title>
        <authorList>
            <person name="Villanueva L."/>
            <person name="Von Meijenfeldt F.A.B."/>
            <person name="Westbye A.B."/>
            <person name="Yadav S."/>
            <person name="Hopmans E.C."/>
            <person name="Dutilh B.E."/>
            <person name="Sinninghe Damste J.S."/>
        </authorList>
    </citation>
    <scope>NUCLEOTIDE SEQUENCE [LARGE SCALE GENOMIC DNA]</scope>
    <source>
        <strain evidence="10">NIOZ-UU30</strain>
    </source>
</reference>
<organism evidence="10 11">
    <name type="scientific">Candidatus Desulfatibia profunda</name>
    <dbReference type="NCBI Taxonomy" id="2841695"/>
    <lineage>
        <taxon>Bacteria</taxon>
        <taxon>Pseudomonadati</taxon>
        <taxon>Thermodesulfobacteriota</taxon>
        <taxon>Desulfobacteria</taxon>
        <taxon>Desulfobacterales</taxon>
        <taxon>Desulfobacterales incertae sedis</taxon>
        <taxon>Candidatus Desulfatibia</taxon>
    </lineage>
</organism>
<dbReference type="SMART" id="SM00387">
    <property type="entry name" value="HATPase_c"/>
    <property type="match status" value="1"/>
</dbReference>
<dbReference type="Gene3D" id="3.30.565.10">
    <property type="entry name" value="Histidine kinase-like ATPase, C-terminal domain"/>
    <property type="match status" value="1"/>
</dbReference>
<gene>
    <name evidence="10" type="ORF">H8E23_09525</name>
</gene>
<evidence type="ECO:0000313" key="11">
    <source>
        <dbReference type="Proteomes" id="UP000603434"/>
    </source>
</evidence>
<evidence type="ECO:0000256" key="7">
    <source>
        <dbReference type="ARBA" id="ARBA00022840"/>
    </source>
</evidence>
<evidence type="ECO:0000256" key="8">
    <source>
        <dbReference type="ARBA" id="ARBA00023012"/>
    </source>
</evidence>
<evidence type="ECO:0000256" key="2">
    <source>
        <dbReference type="ARBA" id="ARBA00012438"/>
    </source>
</evidence>
<dbReference type="InterPro" id="IPR003594">
    <property type="entry name" value="HATPase_dom"/>
</dbReference>
<keyword evidence="4" id="KW-0808">Transferase</keyword>
<keyword evidence="7" id="KW-0067">ATP-binding</keyword>
<dbReference type="InterPro" id="IPR004358">
    <property type="entry name" value="Sig_transdc_His_kin-like_C"/>
</dbReference>
<comment type="caution">
    <text evidence="10">The sequence shown here is derived from an EMBL/GenBank/DDBJ whole genome shotgun (WGS) entry which is preliminary data.</text>
</comment>
<keyword evidence="6" id="KW-0418">Kinase</keyword>
<dbReference type="InterPro" id="IPR005467">
    <property type="entry name" value="His_kinase_dom"/>
</dbReference>
<evidence type="ECO:0000313" key="10">
    <source>
        <dbReference type="EMBL" id="MBC8361626.1"/>
    </source>
</evidence>